<evidence type="ECO:0000313" key="6">
    <source>
        <dbReference type="Proteomes" id="UP001177023"/>
    </source>
</evidence>
<dbReference type="GO" id="GO:0006637">
    <property type="term" value="P:acyl-CoA metabolic process"/>
    <property type="evidence" value="ECO:0007669"/>
    <property type="project" value="InterPro"/>
</dbReference>
<dbReference type="InterPro" id="IPR029058">
    <property type="entry name" value="AB_hydrolase_fold"/>
</dbReference>
<dbReference type="InterPro" id="IPR006862">
    <property type="entry name" value="Thio_Ohase/aa_AcTrfase"/>
</dbReference>
<dbReference type="GO" id="GO:0006631">
    <property type="term" value="P:fatty acid metabolic process"/>
    <property type="evidence" value="ECO:0007669"/>
    <property type="project" value="TreeGrafter"/>
</dbReference>
<dbReference type="Gene3D" id="3.40.50.1820">
    <property type="entry name" value="alpha/beta hydrolase"/>
    <property type="match status" value="1"/>
</dbReference>
<feature type="domain" description="Acyl-CoA thioester hydrolase/bile acid-CoA amino acid N-acetyltransferase" evidence="3">
    <location>
        <begin position="4"/>
        <end position="123"/>
    </location>
</feature>
<dbReference type="Pfam" id="PF08840">
    <property type="entry name" value="BAAT_C"/>
    <property type="match status" value="1"/>
</dbReference>
<evidence type="ECO:0000259" key="4">
    <source>
        <dbReference type="Pfam" id="PF08840"/>
    </source>
</evidence>
<feature type="active site" description="Charge relay system" evidence="2">
    <location>
        <position position="310"/>
    </location>
</feature>
<feature type="active site" description="Charge relay system" evidence="2">
    <location>
        <position position="342"/>
    </location>
</feature>
<dbReference type="InterPro" id="IPR042490">
    <property type="entry name" value="Thio_Ohase/BAAT_N"/>
</dbReference>
<feature type="domain" description="BAAT/Acyl-CoA thioester hydrolase C-terminal" evidence="4">
    <location>
        <begin position="188"/>
        <end position="379"/>
    </location>
</feature>
<dbReference type="Proteomes" id="UP001177023">
    <property type="component" value="Unassembled WGS sequence"/>
</dbReference>
<dbReference type="PANTHER" id="PTHR10824:SF4">
    <property type="entry name" value="ACYL-COENZYME A THIOESTERASE 1-LIKE"/>
    <property type="match status" value="1"/>
</dbReference>
<evidence type="ECO:0000256" key="1">
    <source>
        <dbReference type="ARBA" id="ARBA00006538"/>
    </source>
</evidence>
<dbReference type="EMBL" id="CATQJA010002664">
    <property type="protein sequence ID" value="CAJ0582622.1"/>
    <property type="molecule type" value="Genomic_DNA"/>
</dbReference>
<accession>A0AA36D896</accession>
<dbReference type="InterPro" id="IPR016662">
    <property type="entry name" value="Acyl-CoA_thioEstase_long-chain"/>
</dbReference>
<comment type="caution">
    <text evidence="5">The sequence shown here is derived from an EMBL/GenBank/DDBJ whole genome shotgun (WGS) entry which is preliminary data.</text>
</comment>
<evidence type="ECO:0000256" key="2">
    <source>
        <dbReference type="PIRSR" id="PIRSR016521-1"/>
    </source>
</evidence>
<evidence type="ECO:0000313" key="5">
    <source>
        <dbReference type="EMBL" id="CAJ0582622.1"/>
    </source>
</evidence>
<dbReference type="PANTHER" id="PTHR10824">
    <property type="entry name" value="ACYL-COENZYME A THIOESTERASE-RELATED"/>
    <property type="match status" value="1"/>
</dbReference>
<dbReference type="SUPFAM" id="SSF53474">
    <property type="entry name" value="alpha/beta-Hydrolases"/>
    <property type="match status" value="1"/>
</dbReference>
<comment type="similarity">
    <text evidence="1">Belongs to the C/M/P thioester hydrolase family.</text>
</comment>
<evidence type="ECO:0000259" key="3">
    <source>
        <dbReference type="Pfam" id="PF04775"/>
    </source>
</evidence>
<gene>
    <name evidence="5" type="ORF">MSPICULIGERA_LOCUS20752</name>
</gene>
<dbReference type="InterPro" id="IPR014940">
    <property type="entry name" value="BAAT_C"/>
</dbReference>
<sequence length="381" mass="42608">MPDEVQIRAHNLRPGDVYQFDLFFKHPNGTHYSWARLRASSDGDIDLGRDCPIQGTYHEANSSGLFQSCHPDVDVKEGAYVPATPPFPYDYTLRLLDSAQNIMQEIRLRKLFQHPDVERMEVENERVVGTLFLPPAAKKGRLPTVIDIIGGNGGMRENRGALLASQGFAVLSLAYLSFKHLPKSINEVDVEYFLGAIDWLSEQPYCGKIGIQGNSFGGAIVHAVAIRADKIKAVCSINGAHCLDVFTQMRENKKPIPAGKIDMETNAYYVDGYLTLERAIRNLEINPEADFDYSKVKKDVGFRMVVGRDDRVYDSLFSSAYLEKLIKAQGLYVERDIVFGGHLLEPPHVPNCPNLYAKYASMILTYGGDQYIHGRSQSEVG</sequence>
<reference evidence="5" key="1">
    <citation type="submission" date="2023-06" db="EMBL/GenBank/DDBJ databases">
        <authorList>
            <person name="Delattre M."/>
        </authorList>
    </citation>
    <scope>NUCLEOTIDE SEQUENCE</scope>
    <source>
        <strain evidence="5">AF72</strain>
    </source>
</reference>
<dbReference type="Gene3D" id="2.60.40.2240">
    <property type="entry name" value="Acyl-CoA thioester hydrolase/BAAT N-terminal domain"/>
    <property type="match status" value="1"/>
</dbReference>
<dbReference type="PIRSF" id="PIRSF016521">
    <property type="entry name" value="Acyl-CoA_hydro"/>
    <property type="match status" value="1"/>
</dbReference>
<name>A0AA36D896_9BILA</name>
<feature type="active site" description="Charge relay system" evidence="2">
    <location>
        <position position="215"/>
    </location>
</feature>
<keyword evidence="6" id="KW-1185">Reference proteome</keyword>
<dbReference type="Pfam" id="PF04775">
    <property type="entry name" value="Bile_Hydr_Trans"/>
    <property type="match status" value="1"/>
</dbReference>
<proteinExistence type="inferred from homology"/>
<feature type="non-terminal residue" evidence="5">
    <location>
        <position position="381"/>
    </location>
</feature>
<dbReference type="GO" id="GO:0047617">
    <property type="term" value="F:fatty acyl-CoA hydrolase activity"/>
    <property type="evidence" value="ECO:0007669"/>
    <property type="project" value="TreeGrafter"/>
</dbReference>
<protein>
    <submittedName>
        <fullName evidence="5">Uncharacterized protein</fullName>
    </submittedName>
</protein>
<organism evidence="5 6">
    <name type="scientific">Mesorhabditis spiculigera</name>
    <dbReference type="NCBI Taxonomy" id="96644"/>
    <lineage>
        <taxon>Eukaryota</taxon>
        <taxon>Metazoa</taxon>
        <taxon>Ecdysozoa</taxon>
        <taxon>Nematoda</taxon>
        <taxon>Chromadorea</taxon>
        <taxon>Rhabditida</taxon>
        <taxon>Rhabditina</taxon>
        <taxon>Rhabditomorpha</taxon>
        <taxon>Rhabditoidea</taxon>
        <taxon>Rhabditidae</taxon>
        <taxon>Mesorhabditinae</taxon>
        <taxon>Mesorhabditis</taxon>
    </lineage>
</organism>
<dbReference type="AlphaFoldDB" id="A0AA36D896"/>